<name>A0A1Y2D4R6_9FUNG</name>
<evidence type="ECO:0000313" key="2">
    <source>
        <dbReference type="EMBL" id="ORY54309.1"/>
    </source>
</evidence>
<proteinExistence type="predicted"/>
<dbReference type="EMBL" id="MCOG01000086">
    <property type="protein sequence ID" value="ORY54309.1"/>
    <property type="molecule type" value="Genomic_DNA"/>
</dbReference>
<keyword evidence="3" id="KW-1185">Reference proteome</keyword>
<keyword evidence="1" id="KW-1133">Transmembrane helix</keyword>
<reference evidence="2 3" key="1">
    <citation type="submission" date="2016-08" db="EMBL/GenBank/DDBJ databases">
        <title>A Parts List for Fungal Cellulosomes Revealed by Comparative Genomics.</title>
        <authorList>
            <consortium name="DOE Joint Genome Institute"/>
            <person name="Haitjema C.H."/>
            <person name="Gilmore S.P."/>
            <person name="Henske J.K."/>
            <person name="Solomon K.V."/>
            <person name="De Groot R."/>
            <person name="Kuo A."/>
            <person name="Mondo S.J."/>
            <person name="Salamov A.A."/>
            <person name="Labutti K."/>
            <person name="Zhao Z."/>
            <person name="Chiniquy J."/>
            <person name="Barry K."/>
            <person name="Brewer H.M."/>
            <person name="Purvine S.O."/>
            <person name="Wright A.T."/>
            <person name="Boxma B."/>
            <person name="Van Alen T."/>
            <person name="Hackstein J.H."/>
            <person name="Baker S.E."/>
            <person name="Grigoriev I.V."/>
            <person name="O'Malley M.A."/>
        </authorList>
    </citation>
    <scope>NUCLEOTIDE SEQUENCE [LARGE SCALE GENOMIC DNA]</scope>
    <source>
        <strain evidence="2 3">G1</strain>
    </source>
</reference>
<feature type="transmembrane region" description="Helical" evidence="1">
    <location>
        <begin position="75"/>
        <end position="99"/>
    </location>
</feature>
<evidence type="ECO:0000313" key="3">
    <source>
        <dbReference type="Proteomes" id="UP000193920"/>
    </source>
</evidence>
<comment type="caution">
    <text evidence="2">The sequence shown here is derived from an EMBL/GenBank/DDBJ whole genome shotgun (WGS) entry which is preliminary data.</text>
</comment>
<accession>A0A1Y2D4R6</accession>
<keyword evidence="1" id="KW-0472">Membrane</keyword>
<organism evidence="2 3">
    <name type="scientific">Neocallimastix californiae</name>
    <dbReference type="NCBI Taxonomy" id="1754190"/>
    <lineage>
        <taxon>Eukaryota</taxon>
        <taxon>Fungi</taxon>
        <taxon>Fungi incertae sedis</taxon>
        <taxon>Chytridiomycota</taxon>
        <taxon>Chytridiomycota incertae sedis</taxon>
        <taxon>Neocallimastigomycetes</taxon>
        <taxon>Neocallimastigales</taxon>
        <taxon>Neocallimastigaceae</taxon>
        <taxon>Neocallimastix</taxon>
    </lineage>
</organism>
<sequence>MIFDILSEYIGSDTEYEIRFPIMLPLFMGYTIYNWNFCVLSKHFTIMTLVTGSIREISTVISKKLDKNCSFSIKLMTHIPTIRISTICFAPFFLFLHFFTTRLSSFNIETIGNNNYNGKLKDQTDFLINFIYEDAKKYNIEMKNFNNLIEKYRVSQKKN</sequence>
<evidence type="ECO:0000256" key="1">
    <source>
        <dbReference type="SAM" id="Phobius"/>
    </source>
</evidence>
<dbReference type="Proteomes" id="UP000193920">
    <property type="component" value="Unassembled WGS sequence"/>
</dbReference>
<protein>
    <submittedName>
        <fullName evidence="2">Uncharacterized protein</fullName>
    </submittedName>
</protein>
<gene>
    <name evidence="2" type="ORF">LY90DRAFT_277441</name>
</gene>
<keyword evidence="1" id="KW-0812">Transmembrane</keyword>
<dbReference type="AlphaFoldDB" id="A0A1Y2D4R6"/>